<feature type="compositionally biased region" description="Gly residues" evidence="1">
    <location>
        <begin position="409"/>
        <end position="420"/>
    </location>
</feature>
<keyword evidence="2" id="KW-0472">Membrane</keyword>
<keyword evidence="2" id="KW-0812">Transmembrane</keyword>
<gene>
    <name evidence="4" type="ORF">GAK29_01803</name>
</gene>
<dbReference type="Proteomes" id="UP000490535">
    <property type="component" value="Unassembled WGS sequence"/>
</dbReference>
<evidence type="ECO:0000256" key="1">
    <source>
        <dbReference type="SAM" id="MobiDB-lite"/>
    </source>
</evidence>
<feature type="transmembrane region" description="Helical" evidence="2">
    <location>
        <begin position="186"/>
        <end position="204"/>
    </location>
</feature>
<proteinExistence type="predicted"/>
<comment type="caution">
    <text evidence="4">The sequence shown here is derived from an EMBL/GenBank/DDBJ whole genome shotgun (WGS) entry which is preliminary data.</text>
</comment>
<feature type="transmembrane region" description="Helical" evidence="2">
    <location>
        <begin position="216"/>
        <end position="237"/>
    </location>
</feature>
<sequence>MNRYRQTMIPQKIIVLLLISFLSICSYALTPQQLQQLKQEHIVDTTSTLSSDQIEALKNQNRQLYQQKNIDLKILMISTIGDRSIEQYAEQVFNQIKIGNSELDNGLLLVVAKDDRKMRFEVGYGLEGDLTDVQMGRMIRNTLAPNFKNNDYYQGLFQTQKTIFNQNISLREITTKHPEIVFNLTFYGYLFLSILLCIPMYWVYTKLVVKLGTGGGLAAFVAFFMLEIFIHLLIFSYLNLANLGFFLSVIIPLYAPFFITVFIPNNQTHKALKTILYSLPLQIFSIFGLGIFYLVDFIPATAVFLLKCLVICLILIFLRYLQFLYRFKHHTENQYLTTYYNQYLREKERQQAREEAFERVQALRKNSNPDNNYSSNHPSSFDSHQDSSSNNSSSSSSSSSSNDDRDSGGSSGGGGASGSW</sequence>
<dbReference type="EMBL" id="WNDP01000036">
    <property type="protein sequence ID" value="KAF1025648.1"/>
    <property type="molecule type" value="Genomic_DNA"/>
</dbReference>
<dbReference type="Gene3D" id="3.10.310.50">
    <property type="match status" value="1"/>
</dbReference>
<dbReference type="AlphaFoldDB" id="A0A833UVS0"/>
<feature type="transmembrane region" description="Helical" evidence="2">
    <location>
        <begin position="243"/>
        <end position="263"/>
    </location>
</feature>
<dbReference type="InterPro" id="IPR007621">
    <property type="entry name" value="TPM_dom"/>
</dbReference>
<feature type="transmembrane region" description="Helical" evidence="2">
    <location>
        <begin position="275"/>
        <end position="295"/>
    </location>
</feature>
<dbReference type="PANTHER" id="PTHR30373:SF2">
    <property type="entry name" value="UPF0603 PROTEIN YGCG"/>
    <property type="match status" value="1"/>
</dbReference>
<feature type="domain" description="TPM" evidence="3">
    <location>
        <begin position="42"/>
        <end position="163"/>
    </location>
</feature>
<feature type="compositionally biased region" description="Low complexity" evidence="1">
    <location>
        <begin position="379"/>
        <end position="401"/>
    </location>
</feature>
<evidence type="ECO:0000256" key="2">
    <source>
        <dbReference type="SAM" id="Phobius"/>
    </source>
</evidence>
<name>A0A833UVS0_ACIBZ</name>
<feature type="region of interest" description="Disordered" evidence="1">
    <location>
        <begin position="365"/>
        <end position="420"/>
    </location>
</feature>
<accession>A0A833UVS0</accession>
<feature type="transmembrane region" description="Helical" evidence="2">
    <location>
        <begin position="301"/>
        <end position="321"/>
    </location>
</feature>
<organism evidence="4 5">
    <name type="scientific">Acinetobacter bereziniae</name>
    <name type="common">Acinetobacter genomosp. 10</name>
    <dbReference type="NCBI Taxonomy" id="106648"/>
    <lineage>
        <taxon>Bacteria</taxon>
        <taxon>Pseudomonadati</taxon>
        <taxon>Pseudomonadota</taxon>
        <taxon>Gammaproteobacteria</taxon>
        <taxon>Moraxellales</taxon>
        <taxon>Moraxellaceae</taxon>
        <taxon>Acinetobacter</taxon>
    </lineage>
</organism>
<evidence type="ECO:0000313" key="4">
    <source>
        <dbReference type="EMBL" id="KAF1025648.1"/>
    </source>
</evidence>
<feature type="compositionally biased region" description="Polar residues" evidence="1">
    <location>
        <begin position="365"/>
        <end position="378"/>
    </location>
</feature>
<evidence type="ECO:0000313" key="5">
    <source>
        <dbReference type="Proteomes" id="UP000490535"/>
    </source>
</evidence>
<keyword evidence="2" id="KW-1133">Transmembrane helix</keyword>
<protein>
    <recommendedName>
        <fullName evidence="3">TPM domain-containing protein</fullName>
    </recommendedName>
</protein>
<reference evidence="5" key="1">
    <citation type="journal article" date="2020" name="MBio">
        <title>Horizontal gene transfer to a defensive symbiont with a reduced genome amongst a multipartite beetle microbiome.</title>
        <authorList>
            <person name="Waterworth S.C."/>
            <person name="Florez L.V."/>
            <person name="Rees E.R."/>
            <person name="Hertweck C."/>
            <person name="Kaltenpoth M."/>
            <person name="Kwan J.C."/>
        </authorList>
    </citation>
    <scope>NUCLEOTIDE SEQUENCE [LARGE SCALE GENOMIC DNA]</scope>
</reference>
<dbReference type="PANTHER" id="PTHR30373">
    <property type="entry name" value="UPF0603 PROTEIN YGCG"/>
    <property type="match status" value="1"/>
</dbReference>
<evidence type="ECO:0000259" key="3">
    <source>
        <dbReference type="Pfam" id="PF04536"/>
    </source>
</evidence>
<dbReference type="Pfam" id="PF04536">
    <property type="entry name" value="TPM_phosphatase"/>
    <property type="match status" value="1"/>
</dbReference>